<comment type="similarity">
    <text evidence="2">Belongs to the TDE1 family.</text>
</comment>
<keyword evidence="5 6" id="KW-0472">Membrane</keyword>
<evidence type="ECO:0000256" key="5">
    <source>
        <dbReference type="ARBA" id="ARBA00023136"/>
    </source>
</evidence>
<feature type="transmembrane region" description="Helical" evidence="6">
    <location>
        <begin position="90"/>
        <end position="106"/>
    </location>
</feature>
<dbReference type="GeneID" id="136803096"/>
<keyword evidence="7" id="KW-0732">Signal</keyword>
<evidence type="ECO:0000256" key="4">
    <source>
        <dbReference type="ARBA" id="ARBA00022989"/>
    </source>
</evidence>
<sequence>MGCVISAASLACCCGSAACSLCCSCLPSCHNSTSTRIVYSIFLLFTTIISCIMLSPSVEQQLDKIDWLCGNANVDCKAVVGYMAVYRVEFGTVMFFLLLGLLMIGVKSSRDPRSGIQNGFWAIKLVVLVGCIVGAFFIPKSDAFVQGWMIVGLIGAFMFILVQLVLLVDFAHSWNESWVEKMEDNDSKCWMFALLFFTFAMYGLSIAGIVCMFIYYAQSDTDSCKIEKFVVSFELVLGIVISAIAIHPKIQERQAKSGLLQASAITLYTTYLTWSALSYRSTSCNQVRGNYKDKSLEPSVDSQSILGVVVTFVLVIYACIRTSSSSQIGKLGLNTDNDGNVERAVLDQPADQNESAMGQQVVDDETESVTYSYTFFHMTMIFACLYLMMTITNWYKPNSNMNELSSSDASFWVKMSSSWICFGLYMWTLIAPIVLPDRDFD</sequence>
<evidence type="ECO:0000256" key="2">
    <source>
        <dbReference type="ARBA" id="ARBA00006665"/>
    </source>
</evidence>
<dbReference type="AlphaFoldDB" id="A0A7M5X7I8"/>
<feature type="transmembrane region" description="Helical" evidence="6">
    <location>
        <begin position="229"/>
        <end position="246"/>
    </location>
</feature>
<keyword evidence="4 6" id="KW-1133">Transmembrane helix</keyword>
<comment type="subcellular location">
    <subcellularLocation>
        <location evidence="1">Membrane</location>
        <topology evidence="1">Multi-pass membrane protein</topology>
    </subcellularLocation>
</comment>
<keyword evidence="9" id="KW-1185">Reference proteome</keyword>
<proteinExistence type="inferred from homology"/>
<reference evidence="8" key="1">
    <citation type="submission" date="2021-01" db="UniProtKB">
        <authorList>
            <consortium name="EnsemblMetazoa"/>
        </authorList>
    </citation>
    <scope>IDENTIFICATION</scope>
</reference>
<feature type="transmembrane region" description="Helical" evidence="6">
    <location>
        <begin position="144"/>
        <end position="168"/>
    </location>
</feature>
<evidence type="ECO:0000313" key="8">
    <source>
        <dbReference type="EnsemblMetazoa" id="CLYHEMP018467.1"/>
    </source>
</evidence>
<dbReference type="Pfam" id="PF03348">
    <property type="entry name" value="Serinc"/>
    <property type="match status" value="1"/>
</dbReference>
<dbReference type="PANTHER" id="PTHR10383">
    <property type="entry name" value="SERINE INCORPORATOR"/>
    <property type="match status" value="1"/>
</dbReference>
<evidence type="ECO:0008006" key="10">
    <source>
        <dbReference type="Google" id="ProtNLM"/>
    </source>
</evidence>
<feature type="transmembrane region" description="Helical" evidence="6">
    <location>
        <begin position="38"/>
        <end position="58"/>
    </location>
</feature>
<keyword evidence="3 6" id="KW-0812">Transmembrane</keyword>
<protein>
    <recommendedName>
        <fullName evidence="10">Serine incorporator</fullName>
    </recommendedName>
</protein>
<dbReference type="GO" id="GO:0016020">
    <property type="term" value="C:membrane"/>
    <property type="evidence" value="ECO:0007669"/>
    <property type="project" value="UniProtKB-SubCell"/>
</dbReference>
<feature type="transmembrane region" description="Helical" evidence="6">
    <location>
        <begin position="302"/>
        <end position="320"/>
    </location>
</feature>
<evidence type="ECO:0000256" key="7">
    <source>
        <dbReference type="SAM" id="SignalP"/>
    </source>
</evidence>
<feature type="transmembrane region" description="Helical" evidence="6">
    <location>
        <begin position="189"/>
        <end position="217"/>
    </location>
</feature>
<dbReference type="PANTHER" id="PTHR10383:SF9">
    <property type="entry name" value="SERINE INCORPORATOR, ISOFORM F"/>
    <property type="match status" value="1"/>
</dbReference>
<feature type="transmembrane region" description="Helical" evidence="6">
    <location>
        <begin position="118"/>
        <end position="138"/>
    </location>
</feature>
<accession>A0A7M5X7I8</accession>
<evidence type="ECO:0000256" key="6">
    <source>
        <dbReference type="SAM" id="Phobius"/>
    </source>
</evidence>
<feature type="chain" id="PRO_5029632581" description="Serine incorporator" evidence="7">
    <location>
        <begin position="19"/>
        <end position="441"/>
    </location>
</feature>
<feature type="transmembrane region" description="Helical" evidence="6">
    <location>
        <begin position="258"/>
        <end position="277"/>
    </location>
</feature>
<organism evidence="8 9">
    <name type="scientific">Clytia hemisphaerica</name>
    <dbReference type="NCBI Taxonomy" id="252671"/>
    <lineage>
        <taxon>Eukaryota</taxon>
        <taxon>Metazoa</taxon>
        <taxon>Cnidaria</taxon>
        <taxon>Hydrozoa</taxon>
        <taxon>Hydroidolina</taxon>
        <taxon>Leptothecata</taxon>
        <taxon>Obeliida</taxon>
        <taxon>Clytiidae</taxon>
        <taxon>Clytia</taxon>
    </lineage>
</organism>
<dbReference type="EnsemblMetazoa" id="CLYHEMT018467.1">
    <property type="protein sequence ID" value="CLYHEMP018467.1"/>
    <property type="gene ID" value="CLYHEMG018467"/>
</dbReference>
<dbReference type="InterPro" id="IPR005016">
    <property type="entry name" value="TDE1/TMS"/>
</dbReference>
<feature type="transmembrane region" description="Helical" evidence="6">
    <location>
        <begin position="375"/>
        <end position="395"/>
    </location>
</feature>
<feature type="signal peptide" evidence="7">
    <location>
        <begin position="1"/>
        <end position="18"/>
    </location>
</feature>
<evidence type="ECO:0000313" key="9">
    <source>
        <dbReference type="Proteomes" id="UP000594262"/>
    </source>
</evidence>
<dbReference type="OrthoDB" id="5963193at2759"/>
<name>A0A7M5X7I8_9CNID</name>
<evidence type="ECO:0000256" key="1">
    <source>
        <dbReference type="ARBA" id="ARBA00004141"/>
    </source>
</evidence>
<dbReference type="Proteomes" id="UP000594262">
    <property type="component" value="Unplaced"/>
</dbReference>
<evidence type="ECO:0000256" key="3">
    <source>
        <dbReference type="ARBA" id="ARBA00022692"/>
    </source>
</evidence>
<dbReference type="RefSeq" id="XP_066915949.1">
    <property type="nucleotide sequence ID" value="XM_067059848.1"/>
</dbReference>
<feature type="transmembrane region" description="Helical" evidence="6">
    <location>
        <begin position="415"/>
        <end position="435"/>
    </location>
</feature>